<feature type="transmembrane region" description="Helical" evidence="2">
    <location>
        <begin position="192"/>
        <end position="211"/>
    </location>
</feature>
<accession>A0ABY8TTF8</accession>
<evidence type="ECO:0000313" key="3">
    <source>
        <dbReference type="EMBL" id="WIA11556.1"/>
    </source>
</evidence>
<evidence type="ECO:0000256" key="2">
    <source>
        <dbReference type="SAM" id="Phobius"/>
    </source>
</evidence>
<protein>
    <submittedName>
        <fullName evidence="3">Uncharacterized protein</fullName>
    </submittedName>
</protein>
<name>A0ABY8TTF8_TETOB</name>
<keyword evidence="2" id="KW-0812">Transmembrane</keyword>
<evidence type="ECO:0000256" key="1">
    <source>
        <dbReference type="SAM" id="MobiDB-lite"/>
    </source>
</evidence>
<proteinExistence type="predicted"/>
<evidence type="ECO:0000313" key="4">
    <source>
        <dbReference type="Proteomes" id="UP001244341"/>
    </source>
</evidence>
<feature type="transmembrane region" description="Helical" evidence="2">
    <location>
        <begin position="153"/>
        <end position="172"/>
    </location>
</feature>
<feature type="compositionally biased region" description="Basic and acidic residues" evidence="1">
    <location>
        <begin position="1"/>
        <end position="11"/>
    </location>
</feature>
<gene>
    <name evidence="3" type="ORF">OEZ85_011665</name>
</gene>
<dbReference type="Proteomes" id="UP001244341">
    <property type="component" value="Chromosome 3b"/>
</dbReference>
<reference evidence="3 4" key="1">
    <citation type="submission" date="2023-05" db="EMBL/GenBank/DDBJ databases">
        <title>A 100% complete, gapless, phased diploid assembly of the Scenedesmus obliquus UTEX 3031 genome.</title>
        <authorList>
            <person name="Biondi T.C."/>
            <person name="Hanschen E.R."/>
            <person name="Kwon T."/>
            <person name="Eng W."/>
            <person name="Kruse C.P.S."/>
            <person name="Koehler S.I."/>
            <person name="Kunde Y."/>
            <person name="Gleasner C.D."/>
            <person name="You Mak K.T."/>
            <person name="Polle J."/>
            <person name="Hovde B.T."/>
            <person name="Starkenburg S.R."/>
        </authorList>
    </citation>
    <scope>NUCLEOTIDE SEQUENCE [LARGE SCALE GENOMIC DNA]</scope>
    <source>
        <strain evidence="3 4">DOE0152z</strain>
    </source>
</reference>
<keyword evidence="2" id="KW-0472">Membrane</keyword>
<keyword evidence="2" id="KW-1133">Transmembrane helix</keyword>
<sequence length="233" mass="24253">MDSEIKPDSARQDAPAGPDTHSSRDQPSGLKGALTPAHSAVGPTGGLFEKTVELLQRFEDTPGDSFKERLDTWFTTRADENAADTGVTWPSARITKMWKFFFKAGQGTTDRYGFCIKMGPMDSRTEAERASARSRSAASLVNIDPQERTRRTTLGLTLVAMAVLVAAALVAAAPEVSSLADAVPPPGSLGPAATAAAAAGADVAWLGRLLLKLALVPPFAFGALLAASGASGL</sequence>
<feature type="region of interest" description="Disordered" evidence="1">
    <location>
        <begin position="1"/>
        <end position="45"/>
    </location>
</feature>
<dbReference type="EMBL" id="CP126210">
    <property type="protein sequence ID" value="WIA11556.1"/>
    <property type="molecule type" value="Genomic_DNA"/>
</dbReference>
<keyword evidence="4" id="KW-1185">Reference proteome</keyword>
<organism evidence="3 4">
    <name type="scientific">Tetradesmus obliquus</name>
    <name type="common">Green alga</name>
    <name type="synonym">Acutodesmus obliquus</name>
    <dbReference type="NCBI Taxonomy" id="3088"/>
    <lineage>
        <taxon>Eukaryota</taxon>
        <taxon>Viridiplantae</taxon>
        <taxon>Chlorophyta</taxon>
        <taxon>core chlorophytes</taxon>
        <taxon>Chlorophyceae</taxon>
        <taxon>CS clade</taxon>
        <taxon>Sphaeropleales</taxon>
        <taxon>Scenedesmaceae</taxon>
        <taxon>Tetradesmus</taxon>
    </lineage>
</organism>